<dbReference type="Proteomes" id="UP001530315">
    <property type="component" value="Unassembled WGS sequence"/>
</dbReference>
<feature type="region of interest" description="Disordered" evidence="2">
    <location>
        <begin position="73"/>
        <end position="94"/>
    </location>
</feature>
<feature type="compositionally biased region" description="Basic residues" evidence="2">
    <location>
        <begin position="85"/>
        <end position="94"/>
    </location>
</feature>
<evidence type="ECO:0000313" key="3">
    <source>
        <dbReference type="EMBL" id="KAL3802581.1"/>
    </source>
</evidence>
<evidence type="ECO:0000256" key="2">
    <source>
        <dbReference type="SAM" id="MobiDB-lite"/>
    </source>
</evidence>
<evidence type="ECO:0000313" key="4">
    <source>
        <dbReference type="Proteomes" id="UP001530315"/>
    </source>
</evidence>
<comment type="caution">
    <text evidence="3">The sequence shown here is derived from an EMBL/GenBank/DDBJ whole genome shotgun (WGS) entry which is preliminary data.</text>
</comment>
<dbReference type="EMBL" id="JALLAZ020000142">
    <property type="protein sequence ID" value="KAL3802581.1"/>
    <property type="molecule type" value="Genomic_DNA"/>
</dbReference>
<proteinExistence type="predicted"/>
<gene>
    <name evidence="3" type="ORF">ACHAW5_011336</name>
</gene>
<dbReference type="PANTHER" id="PTHR32083">
    <property type="entry name" value="CILIA AND FLAGELLA-ASSOCIATED PROTEIN 58-RELATED"/>
    <property type="match status" value="1"/>
</dbReference>
<dbReference type="AlphaFoldDB" id="A0ABD3QSS4"/>
<reference evidence="3 4" key="1">
    <citation type="submission" date="2024-10" db="EMBL/GenBank/DDBJ databases">
        <title>Updated reference genomes for cyclostephanoid diatoms.</title>
        <authorList>
            <person name="Roberts W.R."/>
            <person name="Alverson A.J."/>
        </authorList>
    </citation>
    <scope>NUCLEOTIDE SEQUENCE [LARGE SCALE GENOMIC DNA]</scope>
    <source>
        <strain evidence="3 4">AJA276-08</strain>
    </source>
</reference>
<keyword evidence="4" id="KW-1185">Reference proteome</keyword>
<evidence type="ECO:0000256" key="1">
    <source>
        <dbReference type="ARBA" id="ARBA00023054"/>
    </source>
</evidence>
<protein>
    <submittedName>
        <fullName evidence="3">Uncharacterized protein</fullName>
    </submittedName>
</protein>
<sequence>MIQKIHILQKRLLQKSEAIIKKNAIIRDHEKRQLDMEKVIARQPGPDMAEQLCFYQNDVTKKTKQMKAMASELNMHQTQINEYKRNRKSRNRTP</sequence>
<organism evidence="3 4">
    <name type="scientific">Stephanodiscus triporus</name>
    <dbReference type="NCBI Taxonomy" id="2934178"/>
    <lineage>
        <taxon>Eukaryota</taxon>
        <taxon>Sar</taxon>
        <taxon>Stramenopiles</taxon>
        <taxon>Ochrophyta</taxon>
        <taxon>Bacillariophyta</taxon>
        <taxon>Coscinodiscophyceae</taxon>
        <taxon>Thalassiosirophycidae</taxon>
        <taxon>Stephanodiscales</taxon>
        <taxon>Stephanodiscaceae</taxon>
        <taxon>Stephanodiscus</taxon>
    </lineage>
</organism>
<name>A0ABD3QSS4_9STRA</name>
<keyword evidence="1" id="KW-0175">Coiled coil</keyword>
<dbReference type="PANTHER" id="PTHR32083:SF0">
    <property type="entry name" value="CILIA AND FLAGELLA-ASSOCIATED PROTEIN 58"/>
    <property type="match status" value="1"/>
</dbReference>
<accession>A0ABD3QSS4</accession>